<accession>A0AAW2GZ47</accession>
<comment type="caution">
    <text evidence="1">The sequence shown here is derived from an EMBL/GenBank/DDBJ whole genome shotgun (WGS) entry which is preliminary data.</text>
</comment>
<reference evidence="1 2" key="1">
    <citation type="submission" date="2023-03" db="EMBL/GenBank/DDBJ databases">
        <title>High recombination rates correlate with genetic variation in Cardiocondyla obscurior ants.</title>
        <authorList>
            <person name="Errbii M."/>
        </authorList>
    </citation>
    <scope>NUCLEOTIDE SEQUENCE [LARGE SCALE GENOMIC DNA]</scope>
    <source>
        <strain evidence="1">Alpha-2009</strain>
        <tissue evidence="1">Whole body</tissue>
    </source>
</reference>
<evidence type="ECO:0000313" key="1">
    <source>
        <dbReference type="EMBL" id="KAL0132549.1"/>
    </source>
</evidence>
<dbReference type="AlphaFoldDB" id="A0AAW2GZ47"/>
<gene>
    <name evidence="1" type="ORF">PUN28_000361</name>
</gene>
<sequence length="123" mass="15282">MFRYFNLKQSISTYYVRYVTRNLRRLFFFKRKRNPRRRSLSRFSKRFSFYSPRIWALSYCFKKSVSALFDVCDEIFFIFTRKRSCTHACSFCVTKRYLFLVLYIRIYFVRCIEARKPICIAKK</sequence>
<keyword evidence="2" id="KW-1185">Reference proteome</keyword>
<proteinExistence type="predicted"/>
<dbReference type="EMBL" id="JADYXP020000001">
    <property type="protein sequence ID" value="KAL0132549.1"/>
    <property type="molecule type" value="Genomic_DNA"/>
</dbReference>
<name>A0AAW2GZ47_9HYME</name>
<organism evidence="1 2">
    <name type="scientific">Cardiocondyla obscurior</name>
    <dbReference type="NCBI Taxonomy" id="286306"/>
    <lineage>
        <taxon>Eukaryota</taxon>
        <taxon>Metazoa</taxon>
        <taxon>Ecdysozoa</taxon>
        <taxon>Arthropoda</taxon>
        <taxon>Hexapoda</taxon>
        <taxon>Insecta</taxon>
        <taxon>Pterygota</taxon>
        <taxon>Neoptera</taxon>
        <taxon>Endopterygota</taxon>
        <taxon>Hymenoptera</taxon>
        <taxon>Apocrita</taxon>
        <taxon>Aculeata</taxon>
        <taxon>Formicoidea</taxon>
        <taxon>Formicidae</taxon>
        <taxon>Myrmicinae</taxon>
        <taxon>Cardiocondyla</taxon>
    </lineage>
</organism>
<evidence type="ECO:0000313" key="2">
    <source>
        <dbReference type="Proteomes" id="UP001430953"/>
    </source>
</evidence>
<protein>
    <submittedName>
        <fullName evidence="1">Uncharacterized protein</fullName>
    </submittedName>
</protein>
<dbReference type="Proteomes" id="UP001430953">
    <property type="component" value="Unassembled WGS sequence"/>
</dbReference>